<dbReference type="AlphaFoldDB" id="A0A813IFD3"/>
<evidence type="ECO:0000313" key="1">
    <source>
        <dbReference type="EMBL" id="CAE8594962.1"/>
    </source>
</evidence>
<protein>
    <submittedName>
        <fullName evidence="2">Uncharacterized protein</fullName>
    </submittedName>
</protein>
<dbReference type="Proteomes" id="UP000654075">
    <property type="component" value="Unassembled WGS sequence"/>
</dbReference>
<dbReference type="EMBL" id="CAJNNW010007978">
    <property type="protein sequence ID" value="CAE8649645.1"/>
    <property type="molecule type" value="Genomic_DNA"/>
</dbReference>
<dbReference type="EMBL" id="CAJNNV010007456">
    <property type="protein sequence ID" value="CAE8594962.1"/>
    <property type="molecule type" value="Genomic_DNA"/>
</dbReference>
<accession>A0A813IFD3</accession>
<gene>
    <name evidence="1" type="ORF">PGLA1383_LOCUS13484</name>
    <name evidence="2" type="ORF">PGLA2088_LOCUS7611</name>
</gene>
<proteinExistence type="predicted"/>
<evidence type="ECO:0000313" key="2">
    <source>
        <dbReference type="EMBL" id="CAE8649645.1"/>
    </source>
</evidence>
<comment type="caution">
    <text evidence="2">The sequence shown here is derived from an EMBL/GenBank/DDBJ whole genome shotgun (WGS) entry which is preliminary data.</text>
</comment>
<evidence type="ECO:0000313" key="4">
    <source>
        <dbReference type="Proteomes" id="UP000654075"/>
    </source>
</evidence>
<sequence>MKRPASAQAASSRVRKKAPCKKVMIASAMKKSTIAMGQRARFSVFRGTYEKTTGGLTKDKLKKNTLNKVVSKASSVRAKKANAFGAWNQACSEARKALSIQGFCAVGGKSNEGQALYAKAKSLYKAHE</sequence>
<dbReference type="GO" id="GO:0003677">
    <property type="term" value="F:DNA binding"/>
    <property type="evidence" value="ECO:0007669"/>
    <property type="project" value="InterPro"/>
</dbReference>
<dbReference type="Proteomes" id="UP000626109">
    <property type="component" value="Unassembled WGS sequence"/>
</dbReference>
<reference evidence="2" key="1">
    <citation type="submission" date="2021-02" db="EMBL/GenBank/DDBJ databases">
        <authorList>
            <person name="Dougan E. K."/>
            <person name="Rhodes N."/>
            <person name="Thang M."/>
            <person name="Chan C."/>
        </authorList>
    </citation>
    <scope>NUCLEOTIDE SEQUENCE</scope>
</reference>
<dbReference type="Pfam" id="PF19060">
    <property type="entry name" value="DVNP"/>
    <property type="match status" value="1"/>
</dbReference>
<dbReference type="InterPro" id="IPR043928">
    <property type="entry name" value="DNVP"/>
</dbReference>
<organism evidence="2 3">
    <name type="scientific">Polarella glacialis</name>
    <name type="common">Dinoflagellate</name>
    <dbReference type="NCBI Taxonomy" id="89957"/>
    <lineage>
        <taxon>Eukaryota</taxon>
        <taxon>Sar</taxon>
        <taxon>Alveolata</taxon>
        <taxon>Dinophyceae</taxon>
        <taxon>Suessiales</taxon>
        <taxon>Suessiaceae</taxon>
        <taxon>Polarella</taxon>
    </lineage>
</organism>
<dbReference type="GO" id="GO:0051276">
    <property type="term" value="P:chromosome organization"/>
    <property type="evidence" value="ECO:0007669"/>
    <property type="project" value="InterPro"/>
</dbReference>
<keyword evidence="4" id="KW-1185">Reference proteome</keyword>
<name>A0A813IFD3_POLGL</name>
<evidence type="ECO:0000313" key="3">
    <source>
        <dbReference type="Proteomes" id="UP000626109"/>
    </source>
</evidence>